<evidence type="ECO:0000313" key="3">
    <source>
        <dbReference type="Proteomes" id="UP000514509"/>
    </source>
</evidence>
<feature type="transmembrane region" description="Helical" evidence="1">
    <location>
        <begin position="352"/>
        <end position="373"/>
    </location>
</feature>
<feature type="transmembrane region" description="Helical" evidence="1">
    <location>
        <begin position="240"/>
        <end position="260"/>
    </location>
</feature>
<dbReference type="PANTHER" id="PTHR38434:SF1">
    <property type="entry name" value="BLL2549 PROTEIN"/>
    <property type="match status" value="1"/>
</dbReference>
<feature type="transmembrane region" description="Helical" evidence="1">
    <location>
        <begin position="161"/>
        <end position="184"/>
    </location>
</feature>
<dbReference type="AlphaFoldDB" id="A0A7L7L5G4"/>
<feature type="transmembrane region" description="Helical" evidence="1">
    <location>
        <begin position="112"/>
        <end position="129"/>
    </location>
</feature>
<proteinExistence type="predicted"/>
<keyword evidence="3" id="KW-1185">Reference proteome</keyword>
<keyword evidence="1" id="KW-1133">Transmembrane helix</keyword>
<evidence type="ECO:0000256" key="1">
    <source>
        <dbReference type="SAM" id="Phobius"/>
    </source>
</evidence>
<feature type="transmembrane region" description="Helical" evidence="1">
    <location>
        <begin position="385"/>
        <end position="405"/>
    </location>
</feature>
<dbReference type="KEGG" id="add:HUW48_08075"/>
<name>A0A7L7L5G4_9BACT</name>
<reference evidence="2 3" key="1">
    <citation type="submission" date="2020-08" db="EMBL/GenBank/DDBJ databases">
        <title>Adhaeribacter dokdonensis sp. nov., isolated from the rhizosphere of Elymus tsukushiensis, a plant native to the Dokdo Islands, Republic of Korea.</title>
        <authorList>
            <person name="Ghim S.Y."/>
        </authorList>
    </citation>
    <scope>NUCLEOTIDE SEQUENCE [LARGE SCALE GENOMIC DNA]</scope>
    <source>
        <strain evidence="2 3">KUDC8001</strain>
    </source>
</reference>
<keyword evidence="1" id="KW-0472">Membrane</keyword>
<feature type="transmembrane region" description="Helical" evidence="1">
    <location>
        <begin position="218"/>
        <end position="234"/>
    </location>
</feature>
<evidence type="ECO:0000313" key="2">
    <source>
        <dbReference type="EMBL" id="QMU28004.1"/>
    </source>
</evidence>
<dbReference type="PANTHER" id="PTHR38434">
    <property type="entry name" value="BLL2549 PROTEIN"/>
    <property type="match status" value="1"/>
</dbReference>
<dbReference type="InterPro" id="IPR019286">
    <property type="entry name" value="DUF2339_TM"/>
</dbReference>
<feature type="transmembrane region" description="Helical" evidence="1">
    <location>
        <begin position="417"/>
        <end position="438"/>
    </location>
</feature>
<feature type="transmembrane region" description="Helical" evidence="1">
    <location>
        <begin position="450"/>
        <end position="467"/>
    </location>
</feature>
<feature type="transmembrane region" description="Helical" evidence="1">
    <location>
        <begin position="324"/>
        <end position="346"/>
    </location>
</feature>
<feature type="transmembrane region" description="Helical" evidence="1">
    <location>
        <begin position="586"/>
        <end position="603"/>
    </location>
</feature>
<accession>A0A7L7L5G4</accession>
<feature type="transmembrane region" description="Helical" evidence="1">
    <location>
        <begin position="265"/>
        <end position="283"/>
    </location>
</feature>
<feature type="transmembrane region" description="Helical" evidence="1">
    <location>
        <begin position="6"/>
        <end position="25"/>
    </location>
</feature>
<sequence>MEAIYFFSLLVVLLIVGLLVWLLLIKMREISSELRQLRQDITKIRHSPVITSQSDPAVFITQDEFALPVQAAAPNRSLLSSEVKKQPSKRPGFFERNPDLEKFIGENLINKLGIAVLVLGIGYFVKFAIDQNWINAWGRVLIGFSCGAALLGLAHHLRKQYAAFSSVLVGGGLAVLYFTIALAFHEYQLFSQAIAFILMVAVTGFSVFMSITYDRQELAVLALLGGFASPLLASSGGNNYLVLFIYILILNIGMLILAYFKKWPVITFISYVATIILFAGWLVAKAMGEPQAPYLGGFIFAMLFYLVFFAMTVVYNLKQQQPFNFLEISILLSNTIFFYLCGLYLLNQLAVGTYLGLFSGVMAFVNGLVFWQLKQQLNDDPKLRLLLGGLGGMLLYLAILFELTYKLSSTTIEMRAIKYLIIASYHYLFAILIFRFLPAGTATRWPLREILLGLSFGSYILLVQPIVEDARNAYLLQPSGSILPFVLHYLALFLLLALLYYAFTYYRQAIGLRTKRMNNFLWFGCSALVYLVSIEADHVLALIQYKSGQNLKNLLQQQHKIYFPILWGLASFGFMLLGMRYKLKTLRLVSLSLFFITLLKLFLFDIQNISAGGRIAAFISLGVLLLIVSFLYQKLKILLLDDTPPEK</sequence>
<keyword evidence="1" id="KW-0812">Transmembrane</keyword>
<dbReference type="EMBL" id="CP055153">
    <property type="protein sequence ID" value="QMU28004.1"/>
    <property type="molecule type" value="Genomic_DNA"/>
</dbReference>
<feature type="transmembrane region" description="Helical" evidence="1">
    <location>
        <begin position="190"/>
        <end position="211"/>
    </location>
</feature>
<feature type="transmembrane region" description="Helical" evidence="1">
    <location>
        <begin position="615"/>
        <end position="632"/>
    </location>
</feature>
<protein>
    <submittedName>
        <fullName evidence="2">DUF2339 domain-containing protein</fullName>
    </submittedName>
</protein>
<dbReference type="RefSeq" id="WP_182415194.1">
    <property type="nucleotide sequence ID" value="NZ_CP055153.1"/>
</dbReference>
<feature type="transmembrane region" description="Helical" evidence="1">
    <location>
        <begin position="487"/>
        <end position="507"/>
    </location>
</feature>
<dbReference type="Pfam" id="PF10101">
    <property type="entry name" value="DUF2339"/>
    <property type="match status" value="2"/>
</dbReference>
<organism evidence="2 3">
    <name type="scientific">Adhaeribacter radiodurans</name>
    <dbReference type="NCBI Taxonomy" id="2745197"/>
    <lineage>
        <taxon>Bacteria</taxon>
        <taxon>Pseudomonadati</taxon>
        <taxon>Bacteroidota</taxon>
        <taxon>Cytophagia</taxon>
        <taxon>Cytophagales</taxon>
        <taxon>Hymenobacteraceae</taxon>
        <taxon>Adhaeribacter</taxon>
    </lineage>
</organism>
<feature type="transmembrane region" description="Helical" evidence="1">
    <location>
        <begin position="135"/>
        <end position="154"/>
    </location>
</feature>
<feature type="transmembrane region" description="Helical" evidence="1">
    <location>
        <begin position="295"/>
        <end position="317"/>
    </location>
</feature>
<dbReference type="Proteomes" id="UP000514509">
    <property type="component" value="Chromosome"/>
</dbReference>
<feature type="transmembrane region" description="Helical" evidence="1">
    <location>
        <begin position="561"/>
        <end position="579"/>
    </location>
</feature>
<feature type="transmembrane region" description="Helical" evidence="1">
    <location>
        <begin position="519"/>
        <end position="541"/>
    </location>
</feature>
<gene>
    <name evidence="2" type="ORF">HUW48_08075</name>
</gene>